<protein>
    <submittedName>
        <fullName evidence="1">Myb family transcription factor APL</fullName>
    </submittedName>
</protein>
<evidence type="ECO:0000313" key="1">
    <source>
        <dbReference type="EMBL" id="KAJ4704134.1"/>
    </source>
</evidence>
<proteinExistence type="predicted"/>
<sequence>MTDELSPNCEKFMYTARMIQGREGVHEEIHSYHHLQNLNHRGGIGEACVVMTSDPKPRLRWTADLHDRFVDAVTQLGGPNKATPKAIMRTMNVKGLTLFHLKSHLQKYRLGKQSGKEMGDSPKDASYLLESPANGNSSPHLPASDMQEGFEVKEALRAQMEVQSKLHLQVEAEKHLQIRQDAQRRYLAMLDRACKMLSDQFIGGTVVNADSEKCQGLGTKMPRTYILDPLGFYTAQSLEVAEMHCLEDDVLPNLHTQRADCSTESCLTSHESSVGLKLKGSPGAGKDRILSLDSATATLLWGEVKVGTQEINLAQVNPHGITGYGI</sequence>
<comment type="caution">
    <text evidence="1">The sequence shown here is derived from an EMBL/GenBank/DDBJ whole genome shotgun (WGS) entry which is preliminary data.</text>
</comment>
<name>A0ACC1X0B3_MELAZ</name>
<keyword evidence="2" id="KW-1185">Reference proteome</keyword>
<reference evidence="1 2" key="1">
    <citation type="journal article" date="2023" name="Science">
        <title>Complex scaffold remodeling in plant triterpene biosynthesis.</title>
        <authorList>
            <person name="De La Pena R."/>
            <person name="Hodgson H."/>
            <person name="Liu J.C."/>
            <person name="Stephenson M.J."/>
            <person name="Martin A.C."/>
            <person name="Owen C."/>
            <person name="Harkess A."/>
            <person name="Leebens-Mack J."/>
            <person name="Jimenez L.E."/>
            <person name="Osbourn A."/>
            <person name="Sattely E.S."/>
        </authorList>
    </citation>
    <scope>NUCLEOTIDE SEQUENCE [LARGE SCALE GENOMIC DNA]</scope>
    <source>
        <strain evidence="2">cv. JPN11</strain>
        <tissue evidence="1">Leaf</tissue>
    </source>
</reference>
<gene>
    <name evidence="1" type="ORF">OWV82_023933</name>
</gene>
<organism evidence="1 2">
    <name type="scientific">Melia azedarach</name>
    <name type="common">Chinaberry tree</name>
    <dbReference type="NCBI Taxonomy" id="155640"/>
    <lineage>
        <taxon>Eukaryota</taxon>
        <taxon>Viridiplantae</taxon>
        <taxon>Streptophyta</taxon>
        <taxon>Embryophyta</taxon>
        <taxon>Tracheophyta</taxon>
        <taxon>Spermatophyta</taxon>
        <taxon>Magnoliopsida</taxon>
        <taxon>eudicotyledons</taxon>
        <taxon>Gunneridae</taxon>
        <taxon>Pentapetalae</taxon>
        <taxon>rosids</taxon>
        <taxon>malvids</taxon>
        <taxon>Sapindales</taxon>
        <taxon>Meliaceae</taxon>
        <taxon>Melia</taxon>
    </lineage>
</organism>
<accession>A0ACC1X0B3</accession>
<evidence type="ECO:0000313" key="2">
    <source>
        <dbReference type="Proteomes" id="UP001164539"/>
    </source>
</evidence>
<dbReference type="Proteomes" id="UP001164539">
    <property type="component" value="Chromosome 13"/>
</dbReference>
<dbReference type="EMBL" id="CM051406">
    <property type="protein sequence ID" value="KAJ4704134.1"/>
    <property type="molecule type" value="Genomic_DNA"/>
</dbReference>